<keyword evidence="2" id="KW-0813">Transport</keyword>
<keyword evidence="6" id="KW-0547">Nucleotide-binding</keyword>
<keyword evidence="9 10" id="KW-0472">Membrane</keyword>
<dbReference type="KEGG" id="cik:H0194_03215"/>
<keyword evidence="14" id="KW-1185">Reference proteome</keyword>
<gene>
    <name evidence="13" type="ORF">H0194_03215</name>
</gene>
<evidence type="ECO:0000259" key="12">
    <source>
        <dbReference type="PROSITE" id="PS50929"/>
    </source>
</evidence>
<dbReference type="InterPro" id="IPR011527">
    <property type="entry name" value="ABC1_TM_dom"/>
</dbReference>
<evidence type="ECO:0000313" key="14">
    <source>
        <dbReference type="Proteomes" id="UP000515743"/>
    </source>
</evidence>
<dbReference type="InterPro" id="IPR036640">
    <property type="entry name" value="ABC1_TM_sf"/>
</dbReference>
<sequence>MSESRDRRHADVLLPAGPKAIGRFLKDLPGFPSAGKVVLFVLVAAGTVTGMTLTSQVLGRVVDIIGGTDVPVLGGGDKALRLALILVAVGLAVELVGRVLITFMVNHGSRTTAVSLRKRALDSVIRTPVPTIMELGTGNVMTRLSKDIDTPVMTLAMMGDRLMITAFIVPITATTMAFIHPAYLVLFLAIGAVMYPWIKTMARDIPAVTNVVSSVEAQRNNILLDTIRALDTLRLFTLGGWARQRMTSYSWDTVQAWADKIPLFNRVLSQGSTAFGMLLLGGLAMSKFMVDAGWLTVGQAAAAMLLIMRLEVHVFNLLLFAGDLQHAVTALGRAVALAQLGDAPSGTADPSVTVSPAPDVVITDVTFAYPGGAAVLDGIDLTLAGGTTTALVGTSGAGKSTLAALVAGLQYPTSGSIVVGGVDTATVPNSWVTQHVALVTQDVHLFSGSLRDDLLLAAPGASDAVLLAALQEVGLAPGTDAWDRWLPDGLDTLVGAGNEDVGPEVAQQISLARMVLRQPPVLIMDEATSEAGSEHAVVLESAARAVTKGRTALVVAHRLDQAREADRIIVMEAGQIVEDGDHDSLIARGGRYARSYAQWASGQG</sequence>
<keyword evidence="7 13" id="KW-0067">ATP-binding</keyword>
<accession>A0A7G7CR28</accession>
<evidence type="ECO:0000256" key="7">
    <source>
        <dbReference type="ARBA" id="ARBA00022840"/>
    </source>
</evidence>
<dbReference type="Gene3D" id="1.20.1560.10">
    <property type="entry name" value="ABC transporter type 1, transmembrane domain"/>
    <property type="match status" value="1"/>
</dbReference>
<organism evidence="13 14">
    <name type="scientific">Corynebacterium incognita</name>
    <dbReference type="NCBI Taxonomy" id="2754725"/>
    <lineage>
        <taxon>Bacteria</taxon>
        <taxon>Bacillati</taxon>
        <taxon>Actinomycetota</taxon>
        <taxon>Actinomycetes</taxon>
        <taxon>Mycobacteriales</taxon>
        <taxon>Corynebacteriaceae</taxon>
        <taxon>Corynebacterium</taxon>
    </lineage>
</organism>
<dbReference type="InterPro" id="IPR039421">
    <property type="entry name" value="Type_1_exporter"/>
</dbReference>
<evidence type="ECO:0000256" key="3">
    <source>
        <dbReference type="ARBA" id="ARBA00022475"/>
    </source>
</evidence>
<dbReference type="Pfam" id="PF00005">
    <property type="entry name" value="ABC_tran"/>
    <property type="match status" value="1"/>
</dbReference>
<dbReference type="InterPro" id="IPR027417">
    <property type="entry name" value="P-loop_NTPase"/>
</dbReference>
<dbReference type="SUPFAM" id="SSF90123">
    <property type="entry name" value="ABC transporter transmembrane region"/>
    <property type="match status" value="1"/>
</dbReference>
<evidence type="ECO:0000256" key="2">
    <source>
        <dbReference type="ARBA" id="ARBA00022448"/>
    </source>
</evidence>
<dbReference type="InterPro" id="IPR003439">
    <property type="entry name" value="ABC_transporter-like_ATP-bd"/>
</dbReference>
<dbReference type="FunFam" id="3.40.50.300:FF:001001">
    <property type="entry name" value="Multidrug ABC transporter ATP-binding protein"/>
    <property type="match status" value="1"/>
</dbReference>
<feature type="transmembrane region" description="Helical" evidence="10">
    <location>
        <begin position="79"/>
        <end position="101"/>
    </location>
</feature>
<dbReference type="SUPFAM" id="SSF52540">
    <property type="entry name" value="P-loop containing nucleoside triphosphate hydrolases"/>
    <property type="match status" value="1"/>
</dbReference>
<evidence type="ECO:0000256" key="1">
    <source>
        <dbReference type="ARBA" id="ARBA00004651"/>
    </source>
</evidence>
<keyword evidence="4" id="KW-0997">Cell inner membrane</keyword>
<evidence type="ECO:0000256" key="8">
    <source>
        <dbReference type="ARBA" id="ARBA00022989"/>
    </source>
</evidence>
<feature type="domain" description="ABC transmembrane type-1" evidence="12">
    <location>
        <begin position="38"/>
        <end position="326"/>
    </location>
</feature>
<keyword evidence="8 10" id="KW-1133">Transmembrane helix</keyword>
<evidence type="ECO:0000256" key="5">
    <source>
        <dbReference type="ARBA" id="ARBA00022692"/>
    </source>
</evidence>
<dbReference type="GO" id="GO:0016887">
    <property type="term" value="F:ATP hydrolysis activity"/>
    <property type="evidence" value="ECO:0007669"/>
    <property type="project" value="InterPro"/>
</dbReference>
<dbReference type="PROSITE" id="PS50893">
    <property type="entry name" value="ABC_TRANSPORTER_2"/>
    <property type="match status" value="1"/>
</dbReference>
<keyword evidence="3" id="KW-1003">Cell membrane</keyword>
<evidence type="ECO:0000259" key="11">
    <source>
        <dbReference type="PROSITE" id="PS50893"/>
    </source>
</evidence>
<name>A0A7G7CR28_9CORY</name>
<evidence type="ECO:0000256" key="4">
    <source>
        <dbReference type="ARBA" id="ARBA00022519"/>
    </source>
</evidence>
<dbReference type="GO" id="GO:0005524">
    <property type="term" value="F:ATP binding"/>
    <property type="evidence" value="ECO:0007669"/>
    <property type="project" value="UniProtKB-KW"/>
</dbReference>
<evidence type="ECO:0000256" key="9">
    <source>
        <dbReference type="ARBA" id="ARBA00023136"/>
    </source>
</evidence>
<evidence type="ECO:0000256" key="10">
    <source>
        <dbReference type="SAM" id="Phobius"/>
    </source>
</evidence>
<keyword evidence="5 10" id="KW-0812">Transmembrane</keyword>
<dbReference type="GO" id="GO:0015421">
    <property type="term" value="F:ABC-type oligopeptide transporter activity"/>
    <property type="evidence" value="ECO:0007669"/>
    <property type="project" value="TreeGrafter"/>
</dbReference>
<dbReference type="GO" id="GO:0005886">
    <property type="term" value="C:plasma membrane"/>
    <property type="evidence" value="ECO:0007669"/>
    <property type="project" value="UniProtKB-SubCell"/>
</dbReference>
<reference evidence="13 14" key="1">
    <citation type="submission" date="2020-07" db="EMBL/GenBank/DDBJ databases">
        <title>Complete genome and description of Corynebacterium incognita strain Marseille-Q3630 sp. nov.</title>
        <authorList>
            <person name="Boxberger M."/>
        </authorList>
    </citation>
    <scope>NUCLEOTIDE SEQUENCE [LARGE SCALE GENOMIC DNA]</scope>
    <source>
        <strain evidence="13 14">Marseille-Q3630</strain>
    </source>
</reference>
<protein>
    <submittedName>
        <fullName evidence="13">ABC transporter ATP-binding protein</fullName>
    </submittedName>
</protein>
<feature type="domain" description="ABC transporter" evidence="11">
    <location>
        <begin position="360"/>
        <end position="598"/>
    </location>
</feature>
<dbReference type="Pfam" id="PF00664">
    <property type="entry name" value="ABC_membrane"/>
    <property type="match status" value="1"/>
</dbReference>
<dbReference type="SMART" id="SM00382">
    <property type="entry name" value="AAA"/>
    <property type="match status" value="1"/>
</dbReference>
<evidence type="ECO:0000313" key="13">
    <source>
        <dbReference type="EMBL" id="QNE90044.1"/>
    </source>
</evidence>
<dbReference type="AlphaFoldDB" id="A0A7G7CR28"/>
<dbReference type="EMBL" id="CP059404">
    <property type="protein sequence ID" value="QNE90044.1"/>
    <property type="molecule type" value="Genomic_DNA"/>
</dbReference>
<dbReference type="PANTHER" id="PTHR43394:SF1">
    <property type="entry name" value="ATP-BINDING CASSETTE SUB-FAMILY B MEMBER 10, MITOCHONDRIAL"/>
    <property type="match status" value="1"/>
</dbReference>
<dbReference type="RefSeq" id="WP_185176418.1">
    <property type="nucleotide sequence ID" value="NZ_CP059404.1"/>
</dbReference>
<comment type="subcellular location">
    <subcellularLocation>
        <location evidence="1">Cell membrane</location>
        <topology evidence="1">Multi-pass membrane protein</topology>
    </subcellularLocation>
</comment>
<dbReference type="Gene3D" id="3.40.50.300">
    <property type="entry name" value="P-loop containing nucleotide triphosphate hydrolases"/>
    <property type="match status" value="1"/>
</dbReference>
<evidence type="ECO:0000256" key="6">
    <source>
        <dbReference type="ARBA" id="ARBA00022741"/>
    </source>
</evidence>
<dbReference type="PANTHER" id="PTHR43394">
    <property type="entry name" value="ATP-DEPENDENT PERMEASE MDL1, MITOCHONDRIAL"/>
    <property type="match status" value="1"/>
</dbReference>
<feature type="transmembrane region" description="Helical" evidence="10">
    <location>
        <begin position="37"/>
        <end position="59"/>
    </location>
</feature>
<dbReference type="Proteomes" id="UP000515743">
    <property type="component" value="Chromosome"/>
</dbReference>
<dbReference type="InterPro" id="IPR003593">
    <property type="entry name" value="AAA+_ATPase"/>
</dbReference>
<dbReference type="PROSITE" id="PS50929">
    <property type="entry name" value="ABC_TM1F"/>
    <property type="match status" value="1"/>
</dbReference>
<proteinExistence type="predicted"/>